<keyword evidence="3 7" id="KW-0812">Transmembrane</keyword>
<dbReference type="EMBL" id="CAJFCJ010000002">
    <property type="protein sequence ID" value="CAD5112164.1"/>
    <property type="molecule type" value="Genomic_DNA"/>
</dbReference>
<feature type="transmembrane region" description="Helical" evidence="7">
    <location>
        <begin position="164"/>
        <end position="184"/>
    </location>
</feature>
<dbReference type="PANTHER" id="PTHR21016:SF25">
    <property type="entry name" value="TM2 DOMAIN-CONTAINING PROTEIN DDB_G0277895-RELATED"/>
    <property type="match status" value="1"/>
</dbReference>
<evidence type="ECO:0000256" key="5">
    <source>
        <dbReference type="ARBA" id="ARBA00023136"/>
    </source>
</evidence>
<protein>
    <submittedName>
        <fullName evidence="9">DgyrCDS1399</fullName>
    </submittedName>
</protein>
<evidence type="ECO:0000259" key="8">
    <source>
        <dbReference type="Pfam" id="PF05154"/>
    </source>
</evidence>
<evidence type="ECO:0000313" key="10">
    <source>
        <dbReference type="Proteomes" id="UP000549394"/>
    </source>
</evidence>
<sequence length="431" mass="49185">MNLEGNNPIIILPRRKKDLLEAYILAIPAGLVGAHHYYLRNYGRGVLYTLTLGLLGMGWLMDIFRMSILVKRANLKLEEPENIECKQKYIGDAYTFWLPFGLLGFHQYYLRRWSWGIAYSLTFGLLGIGWLVDGCRMYKLVRKYNTDMAIRLENSPNYKEKQLLDTYIIAITPAGIFGMHHFYLGRCCWGFLYLFTFGLCGLGWLSDLIRLSMIVKRTNESKRSKPDYPIKYVDEAYTLILPPLGLLGLHHYYLRRYGWGVAYTCTFGCFGVGWIFDLFRLSKLVHQVNARAKQKKSIRDLVQSYVNEHQAGPQHIVPPPTTHSCTELEAPPSYEIAMATSARQPSPLPPPRPPPPRDFHSLAMESSSELGGFNNIANEQKRMVIEAHQRAAAAEQAQPEPAENSTLGGFETIALEQKRMVEEANRSQQLV</sequence>
<dbReference type="InterPro" id="IPR050932">
    <property type="entry name" value="TM2D1-3-like"/>
</dbReference>
<evidence type="ECO:0000256" key="4">
    <source>
        <dbReference type="ARBA" id="ARBA00022989"/>
    </source>
</evidence>
<comment type="caution">
    <text evidence="9">The sequence shown here is derived from an EMBL/GenBank/DDBJ whole genome shotgun (WGS) entry which is preliminary data.</text>
</comment>
<organism evidence="9 10">
    <name type="scientific">Dimorphilus gyrociliatus</name>
    <dbReference type="NCBI Taxonomy" id="2664684"/>
    <lineage>
        <taxon>Eukaryota</taxon>
        <taxon>Metazoa</taxon>
        <taxon>Spiralia</taxon>
        <taxon>Lophotrochozoa</taxon>
        <taxon>Annelida</taxon>
        <taxon>Polychaeta</taxon>
        <taxon>Polychaeta incertae sedis</taxon>
        <taxon>Dinophilidae</taxon>
        <taxon>Dimorphilus</taxon>
    </lineage>
</organism>
<evidence type="ECO:0000256" key="3">
    <source>
        <dbReference type="ARBA" id="ARBA00022692"/>
    </source>
</evidence>
<evidence type="ECO:0000256" key="7">
    <source>
        <dbReference type="SAM" id="Phobius"/>
    </source>
</evidence>
<accession>A0A7I8V8P9</accession>
<feature type="domain" description="TM2" evidence="8">
    <location>
        <begin position="161"/>
        <end position="209"/>
    </location>
</feature>
<feature type="domain" description="TM2" evidence="8">
    <location>
        <begin position="244"/>
        <end position="279"/>
    </location>
</feature>
<keyword evidence="10" id="KW-1185">Reference proteome</keyword>
<dbReference type="InterPro" id="IPR007829">
    <property type="entry name" value="TM2"/>
</dbReference>
<comment type="similarity">
    <text evidence="2">Belongs to the TM2 family.</text>
</comment>
<dbReference type="GO" id="GO:0016020">
    <property type="term" value="C:membrane"/>
    <property type="evidence" value="ECO:0007669"/>
    <property type="project" value="UniProtKB-SubCell"/>
</dbReference>
<dbReference type="PANTHER" id="PTHR21016">
    <property type="entry name" value="BETA-AMYLOID BINDING PROTEIN-RELATED"/>
    <property type="match status" value="1"/>
</dbReference>
<gene>
    <name evidence="9" type="ORF">DGYR_LOCUS1358</name>
</gene>
<feature type="domain" description="TM2" evidence="8">
    <location>
        <begin position="16"/>
        <end position="64"/>
    </location>
</feature>
<name>A0A7I8V8P9_9ANNE</name>
<feature type="transmembrane region" description="Helical" evidence="7">
    <location>
        <begin position="190"/>
        <end position="215"/>
    </location>
</feature>
<proteinExistence type="inferred from homology"/>
<dbReference type="Pfam" id="PF05154">
    <property type="entry name" value="TM2"/>
    <property type="match status" value="4"/>
</dbReference>
<keyword evidence="4 7" id="KW-1133">Transmembrane helix</keyword>
<dbReference type="AlphaFoldDB" id="A0A7I8V8P9"/>
<feature type="compositionally biased region" description="Low complexity" evidence="6">
    <location>
        <begin position="390"/>
        <end position="403"/>
    </location>
</feature>
<feature type="region of interest" description="Disordered" evidence="6">
    <location>
        <begin position="341"/>
        <end position="361"/>
    </location>
</feature>
<dbReference type="OrthoDB" id="10262359at2759"/>
<evidence type="ECO:0000256" key="1">
    <source>
        <dbReference type="ARBA" id="ARBA00004141"/>
    </source>
</evidence>
<feature type="transmembrane region" description="Helical" evidence="7">
    <location>
        <begin position="260"/>
        <end position="279"/>
    </location>
</feature>
<feature type="transmembrane region" description="Helical" evidence="7">
    <location>
        <begin position="236"/>
        <end position="254"/>
    </location>
</feature>
<feature type="transmembrane region" description="Helical" evidence="7">
    <location>
        <begin position="20"/>
        <end position="39"/>
    </location>
</feature>
<evidence type="ECO:0000256" key="6">
    <source>
        <dbReference type="SAM" id="MobiDB-lite"/>
    </source>
</evidence>
<keyword evidence="5 7" id="KW-0472">Membrane</keyword>
<feature type="transmembrane region" description="Helical" evidence="7">
    <location>
        <begin position="45"/>
        <end position="68"/>
    </location>
</feature>
<evidence type="ECO:0000256" key="2">
    <source>
        <dbReference type="ARBA" id="ARBA00008284"/>
    </source>
</evidence>
<dbReference type="Proteomes" id="UP000549394">
    <property type="component" value="Unassembled WGS sequence"/>
</dbReference>
<feature type="transmembrane region" description="Helical" evidence="7">
    <location>
        <begin position="115"/>
        <end position="132"/>
    </location>
</feature>
<reference evidence="9 10" key="1">
    <citation type="submission" date="2020-08" db="EMBL/GenBank/DDBJ databases">
        <authorList>
            <person name="Hejnol A."/>
        </authorList>
    </citation>
    <scope>NUCLEOTIDE SEQUENCE [LARGE SCALE GENOMIC DNA]</scope>
</reference>
<comment type="subcellular location">
    <subcellularLocation>
        <location evidence="1">Membrane</location>
        <topology evidence="1">Multi-pass membrane protein</topology>
    </subcellularLocation>
</comment>
<feature type="region of interest" description="Disordered" evidence="6">
    <location>
        <begin position="388"/>
        <end position="407"/>
    </location>
</feature>
<feature type="domain" description="TM2" evidence="8">
    <location>
        <begin position="88"/>
        <end position="134"/>
    </location>
</feature>
<evidence type="ECO:0000313" key="9">
    <source>
        <dbReference type="EMBL" id="CAD5112164.1"/>
    </source>
</evidence>